<dbReference type="InterPro" id="IPR050320">
    <property type="entry name" value="N5-glutamine_MTase"/>
</dbReference>
<dbReference type="GO" id="GO:0102559">
    <property type="term" value="F:peptide chain release factor N(5)-glutamine methyltransferase activity"/>
    <property type="evidence" value="ECO:0007669"/>
    <property type="project" value="UniProtKB-EC"/>
</dbReference>
<dbReference type="Gene3D" id="1.10.8.10">
    <property type="entry name" value="DNA helicase RuvA subunit, C-terminal domain"/>
    <property type="match status" value="1"/>
</dbReference>
<evidence type="ECO:0000256" key="5">
    <source>
        <dbReference type="HAMAP-Rule" id="MF_02126"/>
    </source>
</evidence>
<keyword evidence="2 5" id="KW-0808">Transferase</keyword>
<dbReference type="InterPro" id="IPR019874">
    <property type="entry name" value="RF_methyltr_PrmC"/>
</dbReference>
<reference evidence="8 9" key="1">
    <citation type="submission" date="2016-10" db="EMBL/GenBank/DDBJ databases">
        <authorList>
            <person name="de Groot N.N."/>
        </authorList>
    </citation>
    <scope>NUCLEOTIDE SEQUENCE [LARGE SCALE GENOMIC DNA]</scope>
    <source>
        <strain evidence="8 9">DSM 21771</strain>
    </source>
</reference>
<gene>
    <name evidence="5" type="primary">prmC</name>
    <name evidence="8" type="ORF">SAMN04488123_102321</name>
</gene>
<feature type="binding site" evidence="5">
    <location>
        <begin position="193"/>
        <end position="196"/>
    </location>
    <ligand>
        <name>substrate</name>
    </ligand>
</feature>
<feature type="domain" description="Methyltransferase small" evidence="6">
    <location>
        <begin position="117"/>
        <end position="201"/>
    </location>
</feature>
<dbReference type="RefSeq" id="WP_090396216.1">
    <property type="nucleotide sequence ID" value="NZ_FNEN01000002.1"/>
</dbReference>
<dbReference type="Pfam" id="PF17827">
    <property type="entry name" value="PrmC_N"/>
    <property type="match status" value="1"/>
</dbReference>
<keyword evidence="1 5" id="KW-0489">Methyltransferase</keyword>
<feature type="domain" description="Release factor glutamine methyltransferase N-terminal" evidence="7">
    <location>
        <begin position="9"/>
        <end position="79"/>
    </location>
</feature>
<dbReference type="PANTHER" id="PTHR18895:SF74">
    <property type="entry name" value="MTRF1L RELEASE FACTOR GLUTAMINE METHYLTRANSFERASE"/>
    <property type="match status" value="1"/>
</dbReference>
<dbReference type="NCBIfam" id="TIGR03534">
    <property type="entry name" value="RF_mod_PrmC"/>
    <property type="match status" value="1"/>
</dbReference>
<dbReference type="HAMAP" id="MF_02126">
    <property type="entry name" value="RF_methyltr_PrmC"/>
    <property type="match status" value="1"/>
</dbReference>
<comment type="catalytic activity">
    <reaction evidence="4 5">
        <text>L-glutaminyl-[peptide chain release factor] + S-adenosyl-L-methionine = N(5)-methyl-L-glutaminyl-[peptide chain release factor] + S-adenosyl-L-homocysteine + H(+)</text>
        <dbReference type="Rhea" id="RHEA:42896"/>
        <dbReference type="Rhea" id="RHEA-COMP:10271"/>
        <dbReference type="Rhea" id="RHEA-COMP:10272"/>
        <dbReference type="ChEBI" id="CHEBI:15378"/>
        <dbReference type="ChEBI" id="CHEBI:30011"/>
        <dbReference type="ChEBI" id="CHEBI:57856"/>
        <dbReference type="ChEBI" id="CHEBI:59789"/>
        <dbReference type="ChEBI" id="CHEBI:61891"/>
        <dbReference type="EC" id="2.1.1.297"/>
    </reaction>
</comment>
<dbReference type="EMBL" id="FNEN01000002">
    <property type="protein sequence ID" value="SDI47292.1"/>
    <property type="molecule type" value="Genomic_DNA"/>
</dbReference>
<dbReference type="Pfam" id="PF05175">
    <property type="entry name" value="MTS"/>
    <property type="match status" value="1"/>
</dbReference>
<dbReference type="PROSITE" id="PS00092">
    <property type="entry name" value="N6_MTASE"/>
    <property type="match status" value="1"/>
</dbReference>
<feature type="binding site" evidence="5">
    <location>
        <position position="148"/>
    </location>
    <ligand>
        <name>S-adenosyl-L-methionine</name>
        <dbReference type="ChEBI" id="CHEBI:59789"/>
    </ligand>
</feature>
<comment type="similarity">
    <text evidence="5">Belongs to the protein N5-glutamine methyltransferase family. PrmC subfamily.</text>
</comment>
<sequence length="287" mass="32235">MTEAPRVFEALQRASSFLQENGLEKKAADTLMQEVLQLEGSDPRYHLHKQERLTVKQYRQYQEMVERHGRGEPVQYITGVSSFYGRRFKVNETVLVPRQETEELVEIVLEKAGKLYTQPTIADIGTGSGAIALTLALEWPKAEVLAFDISDDAMRVARENARTLGAPAVKFIHGNMASPLREQARRVDVLVANPPYIATRDWRGLDAIVRDYEPRQALDGGGDGLFYYRQLAEDLPYVLAEGGMAFLEIGDLQGPSVALLFEQQLPAADVDIVQDINRKDRFVVIES</sequence>
<keyword evidence="9" id="KW-1185">Reference proteome</keyword>
<dbReference type="InterPro" id="IPR040758">
    <property type="entry name" value="PrmC_N"/>
</dbReference>
<dbReference type="AlphaFoldDB" id="A0A1G8KV61"/>
<dbReference type="Proteomes" id="UP000198853">
    <property type="component" value="Unassembled WGS sequence"/>
</dbReference>
<evidence type="ECO:0000256" key="3">
    <source>
        <dbReference type="ARBA" id="ARBA00022691"/>
    </source>
</evidence>
<dbReference type="InterPro" id="IPR007848">
    <property type="entry name" value="Small_mtfrase_dom"/>
</dbReference>
<dbReference type="NCBIfam" id="TIGR00536">
    <property type="entry name" value="hemK_fam"/>
    <property type="match status" value="1"/>
</dbReference>
<comment type="function">
    <text evidence="5">Methylates the class 1 translation termination release factors RF1/PrfA and RF2/PrfB on the glutamine residue of the universally conserved GGQ motif.</text>
</comment>
<evidence type="ECO:0000313" key="9">
    <source>
        <dbReference type="Proteomes" id="UP000198853"/>
    </source>
</evidence>
<feature type="binding site" evidence="5">
    <location>
        <begin position="125"/>
        <end position="129"/>
    </location>
    <ligand>
        <name>S-adenosyl-L-methionine</name>
        <dbReference type="ChEBI" id="CHEBI:59789"/>
    </ligand>
</feature>
<evidence type="ECO:0000256" key="4">
    <source>
        <dbReference type="ARBA" id="ARBA00048391"/>
    </source>
</evidence>
<dbReference type="EC" id="2.1.1.297" evidence="5"/>
<dbReference type="PANTHER" id="PTHR18895">
    <property type="entry name" value="HEMK METHYLTRANSFERASE"/>
    <property type="match status" value="1"/>
</dbReference>
<dbReference type="GO" id="GO:0003676">
    <property type="term" value="F:nucleic acid binding"/>
    <property type="evidence" value="ECO:0007669"/>
    <property type="project" value="InterPro"/>
</dbReference>
<organism evidence="8 9">
    <name type="scientific">Natribacillus halophilus</name>
    <dbReference type="NCBI Taxonomy" id="549003"/>
    <lineage>
        <taxon>Bacteria</taxon>
        <taxon>Bacillati</taxon>
        <taxon>Bacillota</taxon>
        <taxon>Bacilli</taxon>
        <taxon>Bacillales</taxon>
        <taxon>Bacillaceae</taxon>
        <taxon>Natribacillus</taxon>
    </lineage>
</organism>
<dbReference type="CDD" id="cd02440">
    <property type="entry name" value="AdoMet_MTases"/>
    <property type="match status" value="1"/>
</dbReference>
<evidence type="ECO:0000256" key="2">
    <source>
        <dbReference type="ARBA" id="ARBA00022679"/>
    </source>
</evidence>
<evidence type="ECO:0000259" key="6">
    <source>
        <dbReference type="Pfam" id="PF05175"/>
    </source>
</evidence>
<dbReference type="SUPFAM" id="SSF53335">
    <property type="entry name" value="S-adenosyl-L-methionine-dependent methyltransferases"/>
    <property type="match status" value="1"/>
</dbReference>
<evidence type="ECO:0000313" key="8">
    <source>
        <dbReference type="EMBL" id="SDI47292.1"/>
    </source>
</evidence>
<feature type="binding site" evidence="5">
    <location>
        <position position="193"/>
    </location>
    <ligand>
        <name>S-adenosyl-L-methionine</name>
        <dbReference type="ChEBI" id="CHEBI:59789"/>
    </ligand>
</feature>
<dbReference type="GO" id="GO:0032259">
    <property type="term" value="P:methylation"/>
    <property type="evidence" value="ECO:0007669"/>
    <property type="project" value="UniProtKB-KW"/>
</dbReference>
<proteinExistence type="inferred from homology"/>
<dbReference type="InterPro" id="IPR029063">
    <property type="entry name" value="SAM-dependent_MTases_sf"/>
</dbReference>
<dbReference type="OrthoDB" id="9800643at2"/>
<dbReference type="InterPro" id="IPR004556">
    <property type="entry name" value="HemK-like"/>
</dbReference>
<dbReference type="InterPro" id="IPR002052">
    <property type="entry name" value="DNA_methylase_N6_adenine_CS"/>
</dbReference>
<name>A0A1G8KV61_9BACI</name>
<evidence type="ECO:0000259" key="7">
    <source>
        <dbReference type="Pfam" id="PF17827"/>
    </source>
</evidence>
<comment type="caution">
    <text evidence="5">Lacks conserved residue(s) required for the propagation of feature annotation.</text>
</comment>
<dbReference type="Gene3D" id="3.40.50.150">
    <property type="entry name" value="Vaccinia Virus protein VP39"/>
    <property type="match status" value="1"/>
</dbReference>
<accession>A0A1G8KV61</accession>
<evidence type="ECO:0000256" key="1">
    <source>
        <dbReference type="ARBA" id="ARBA00022603"/>
    </source>
</evidence>
<protein>
    <recommendedName>
        <fullName evidence="5">Release factor glutamine methyltransferase</fullName>
        <shortName evidence="5">RF MTase</shortName>
        <ecNumber evidence="5">2.1.1.297</ecNumber>
    </recommendedName>
    <alternativeName>
        <fullName evidence="5">N5-glutamine methyltransferase PrmC</fullName>
    </alternativeName>
    <alternativeName>
        <fullName evidence="5">Protein-(glutamine-N5) MTase PrmC</fullName>
    </alternativeName>
    <alternativeName>
        <fullName evidence="5">Protein-glutamine N-methyltransferase PrmC</fullName>
    </alternativeName>
</protein>
<keyword evidence="3 5" id="KW-0949">S-adenosyl-L-methionine</keyword>